<dbReference type="GeneID" id="65096470"/>
<dbReference type="InterPro" id="IPR002474">
    <property type="entry name" value="CarbamoylP_synth_ssu_N"/>
</dbReference>
<keyword evidence="13" id="KW-1185">Reference proteome</keyword>
<feature type="binding site" evidence="10">
    <location>
        <position position="220"/>
    </location>
    <ligand>
        <name>L-glutamine</name>
        <dbReference type="ChEBI" id="CHEBI:58359"/>
    </ligand>
</feature>
<sequence length="351" mass="38381">MKAVLGLENGRYFFGEGFGVEGATGGELVFTTQMTGYMEALTDPSYHGQILLFTYPLIGNYGVDTENFQSSRVWAGGCVIHELCRKPAQNSSLETFFEEHGLFGISGVDTRNLTICIREQGTVRAALLTGSDDWQAAVELARSTPDITTQSLIPSVSCTEPWHKPGNGPRIAVLDLGIKTNMLKSLSSRGGDLYVFPHDTRADEILACRPDGLFISNGPGDPEQAKDTIKTVRELIGQLPVFGICMGNQICGLSLGAECRKMKFGHRGANQPVRHIDGEISITSQNHGFVVDGETLPEGCRITFVNCNDGSLEGFEDPSLNINCVQFHPEAHAGPHDTEKRYFDNMFRRMA</sequence>
<name>A0A8E7B2Q4_9EURY</name>
<dbReference type="InterPro" id="IPR029062">
    <property type="entry name" value="Class_I_gatase-like"/>
</dbReference>
<dbReference type="PANTHER" id="PTHR43418:SF7">
    <property type="entry name" value="CARBAMOYL-PHOSPHATE SYNTHASE SMALL CHAIN"/>
    <property type="match status" value="1"/>
</dbReference>
<feature type="domain" description="Carbamoyl-phosphate synthase small subunit N-terminal" evidence="11">
    <location>
        <begin position="1"/>
        <end position="128"/>
    </location>
</feature>
<dbReference type="GO" id="GO:0006541">
    <property type="term" value="P:glutamine metabolic process"/>
    <property type="evidence" value="ECO:0007669"/>
    <property type="project" value="InterPro"/>
</dbReference>
<dbReference type="InterPro" id="IPR036480">
    <property type="entry name" value="CarbP_synth_ssu_N_sf"/>
</dbReference>
<dbReference type="PRINTS" id="PR00099">
    <property type="entry name" value="CPSGATASE"/>
</dbReference>
<dbReference type="SUPFAM" id="SSF52317">
    <property type="entry name" value="Class I glutamine amidotransferase-like"/>
    <property type="match status" value="1"/>
</dbReference>
<evidence type="ECO:0000256" key="3">
    <source>
        <dbReference type="ARBA" id="ARBA00022571"/>
    </source>
</evidence>
<dbReference type="UniPathway" id="UPA00070">
    <property type="reaction ID" value="UER00115"/>
</dbReference>
<dbReference type="AlphaFoldDB" id="A0A8E7B2Q4"/>
<dbReference type="Gene3D" id="3.50.30.20">
    <property type="entry name" value="Carbamoyl-phosphate synthase small subunit, N-terminal domain"/>
    <property type="match status" value="1"/>
</dbReference>
<dbReference type="PRINTS" id="PR00097">
    <property type="entry name" value="ANTSNTHASEII"/>
</dbReference>
<dbReference type="SMART" id="SM01097">
    <property type="entry name" value="CPSase_sm_chain"/>
    <property type="match status" value="1"/>
</dbReference>
<gene>
    <name evidence="10 12" type="primary">carA</name>
    <name evidence="12" type="ORF">KHC33_04760</name>
</gene>
<feature type="binding site" evidence="10">
    <location>
        <position position="286"/>
    </location>
    <ligand>
        <name>L-glutamine</name>
        <dbReference type="ChEBI" id="CHEBI:58359"/>
    </ligand>
</feature>
<comment type="catalytic activity">
    <reaction evidence="9 10">
        <text>hydrogencarbonate + L-glutamine + 2 ATP + H2O = carbamoyl phosphate + L-glutamate + 2 ADP + phosphate + 2 H(+)</text>
        <dbReference type="Rhea" id="RHEA:18633"/>
        <dbReference type="ChEBI" id="CHEBI:15377"/>
        <dbReference type="ChEBI" id="CHEBI:15378"/>
        <dbReference type="ChEBI" id="CHEBI:17544"/>
        <dbReference type="ChEBI" id="CHEBI:29985"/>
        <dbReference type="ChEBI" id="CHEBI:30616"/>
        <dbReference type="ChEBI" id="CHEBI:43474"/>
        <dbReference type="ChEBI" id="CHEBI:58228"/>
        <dbReference type="ChEBI" id="CHEBI:58359"/>
        <dbReference type="ChEBI" id="CHEBI:456216"/>
        <dbReference type="EC" id="6.3.5.5"/>
    </reaction>
</comment>
<evidence type="ECO:0000256" key="6">
    <source>
        <dbReference type="ARBA" id="ARBA00022840"/>
    </source>
</evidence>
<dbReference type="RefSeq" id="WP_214420602.1">
    <property type="nucleotide sequence ID" value="NZ_CP075546.1"/>
</dbReference>
<dbReference type="SUPFAM" id="SSF52021">
    <property type="entry name" value="Carbamoyl phosphate synthetase, small subunit N-terminal domain"/>
    <property type="match status" value="1"/>
</dbReference>
<accession>A0A8E7B2Q4</accession>
<organism evidence="12 13">
    <name type="scientific">Methanospirillum purgamenti</name>
    <dbReference type="NCBI Taxonomy" id="2834276"/>
    <lineage>
        <taxon>Archaea</taxon>
        <taxon>Methanobacteriati</taxon>
        <taxon>Methanobacteriota</taxon>
        <taxon>Stenosarchaea group</taxon>
        <taxon>Methanomicrobia</taxon>
        <taxon>Methanomicrobiales</taxon>
        <taxon>Methanospirillaceae</taxon>
        <taxon>Methanospirillum</taxon>
    </lineage>
</organism>
<evidence type="ECO:0000256" key="1">
    <source>
        <dbReference type="ARBA" id="ARBA00005077"/>
    </source>
</evidence>
<dbReference type="InterPro" id="IPR050472">
    <property type="entry name" value="Anth_synth/Amidotransfase"/>
</dbReference>
<evidence type="ECO:0000256" key="2">
    <source>
        <dbReference type="ARBA" id="ARBA00007800"/>
    </source>
</evidence>
<keyword evidence="3 10" id="KW-0055">Arginine biosynthesis</keyword>
<feature type="active site" description="Nucleophile" evidence="10">
    <location>
        <position position="245"/>
    </location>
</feature>
<proteinExistence type="inferred from homology"/>
<feature type="binding site" evidence="10">
    <location>
        <position position="218"/>
    </location>
    <ligand>
        <name>L-glutamine</name>
        <dbReference type="ChEBI" id="CHEBI:58359"/>
    </ligand>
</feature>
<keyword evidence="5 10" id="KW-0547">Nucleotide-binding</keyword>
<protein>
    <recommendedName>
        <fullName evidence="10">Carbamoyl phosphate synthase small chain</fullName>
        <ecNumber evidence="10">6.3.5.5</ecNumber>
    </recommendedName>
    <alternativeName>
        <fullName evidence="10">Carbamoyl phosphate synthetase glutamine chain</fullName>
    </alternativeName>
</protein>
<dbReference type="Pfam" id="PF00117">
    <property type="entry name" value="GATase"/>
    <property type="match status" value="1"/>
</dbReference>
<dbReference type="EMBL" id="CP075546">
    <property type="protein sequence ID" value="QVV89814.1"/>
    <property type="molecule type" value="Genomic_DNA"/>
</dbReference>
<reference evidence="12 13" key="1">
    <citation type="submission" date="2021-05" db="EMBL/GenBank/DDBJ databases">
        <title>A novel Methanospirillum isolate from a pyrite-forming mixed culture.</title>
        <authorList>
            <person name="Bunk B."/>
            <person name="Sproer C."/>
            <person name="Spring S."/>
            <person name="Pester M."/>
        </authorList>
    </citation>
    <scope>NUCLEOTIDE SEQUENCE [LARGE SCALE GENOMIC DNA]</scope>
    <source>
        <strain evidence="12 13">J.3.6.1-F.2.7.3</strain>
    </source>
</reference>
<dbReference type="Pfam" id="PF00988">
    <property type="entry name" value="CPSase_sm_chain"/>
    <property type="match status" value="1"/>
</dbReference>
<feature type="binding site" evidence="10">
    <location>
        <position position="288"/>
    </location>
    <ligand>
        <name>L-glutamine</name>
        <dbReference type="ChEBI" id="CHEBI:58359"/>
    </ligand>
</feature>
<dbReference type="PROSITE" id="PS51273">
    <property type="entry name" value="GATASE_TYPE_1"/>
    <property type="match status" value="1"/>
</dbReference>
<dbReference type="InterPro" id="IPR006274">
    <property type="entry name" value="CarbamoylP_synth_ssu"/>
</dbReference>
<keyword evidence="7 10" id="KW-0315">Glutamine amidotransferase</keyword>
<evidence type="ECO:0000256" key="4">
    <source>
        <dbReference type="ARBA" id="ARBA00022598"/>
    </source>
</evidence>
<dbReference type="InterPro" id="IPR035686">
    <property type="entry name" value="CPSase_GATase1"/>
</dbReference>
<comment type="similarity">
    <text evidence="2 10">Belongs to the CarA family.</text>
</comment>
<dbReference type="HAMAP" id="MF_01209">
    <property type="entry name" value="CPSase_S_chain"/>
    <property type="match status" value="1"/>
</dbReference>
<evidence type="ECO:0000256" key="5">
    <source>
        <dbReference type="ARBA" id="ARBA00022741"/>
    </source>
</evidence>
<evidence type="ECO:0000313" key="12">
    <source>
        <dbReference type="EMBL" id="QVV89814.1"/>
    </source>
</evidence>
<dbReference type="PANTHER" id="PTHR43418">
    <property type="entry name" value="MULTIFUNCTIONAL TRYPTOPHAN BIOSYNTHESIS PROTEIN-RELATED"/>
    <property type="match status" value="1"/>
</dbReference>
<dbReference type="KEGG" id="mrtj:KHC33_04760"/>
<dbReference type="GO" id="GO:0044205">
    <property type="term" value="P:'de novo' UMP biosynthetic process"/>
    <property type="evidence" value="ECO:0007669"/>
    <property type="project" value="UniProtKB-UniRule"/>
</dbReference>
<comment type="catalytic activity">
    <reaction evidence="10">
        <text>L-glutamine + H2O = L-glutamate + NH4(+)</text>
        <dbReference type="Rhea" id="RHEA:15889"/>
        <dbReference type="ChEBI" id="CHEBI:15377"/>
        <dbReference type="ChEBI" id="CHEBI:28938"/>
        <dbReference type="ChEBI" id="CHEBI:29985"/>
        <dbReference type="ChEBI" id="CHEBI:58359"/>
    </reaction>
</comment>
<evidence type="ECO:0000256" key="7">
    <source>
        <dbReference type="ARBA" id="ARBA00022962"/>
    </source>
</evidence>
<dbReference type="GO" id="GO:0006526">
    <property type="term" value="P:L-arginine biosynthetic process"/>
    <property type="evidence" value="ECO:0007669"/>
    <property type="project" value="UniProtKB-UniRule"/>
</dbReference>
<dbReference type="PRINTS" id="PR00096">
    <property type="entry name" value="GATASE"/>
</dbReference>
<dbReference type="InterPro" id="IPR017926">
    <property type="entry name" value="GATASE"/>
</dbReference>
<evidence type="ECO:0000256" key="10">
    <source>
        <dbReference type="HAMAP-Rule" id="MF_01209"/>
    </source>
</evidence>
<feature type="region of interest" description="CPSase" evidence="10">
    <location>
        <begin position="1"/>
        <end position="169"/>
    </location>
</feature>
<dbReference type="UniPathway" id="UPA00068">
    <property type="reaction ID" value="UER00171"/>
</dbReference>
<dbReference type="GO" id="GO:0006207">
    <property type="term" value="P:'de novo' pyrimidine nucleobase biosynthetic process"/>
    <property type="evidence" value="ECO:0007669"/>
    <property type="project" value="InterPro"/>
</dbReference>
<evidence type="ECO:0000256" key="8">
    <source>
        <dbReference type="ARBA" id="ARBA00022975"/>
    </source>
</evidence>
<keyword evidence="10" id="KW-0028">Amino-acid biosynthesis</keyword>
<keyword evidence="6 10" id="KW-0067">ATP-binding</keyword>
<keyword evidence="4 10" id="KW-0436">Ligase</keyword>
<comment type="subunit">
    <text evidence="10">Composed of two chains; the small (or glutamine) chain promotes the hydrolysis of glutamine to ammonia, which is used by the large (or ammonia) chain to synthesize carbamoyl phosphate. Tetramer of heterodimers (alpha,beta)4.</text>
</comment>
<feature type="active site" evidence="10">
    <location>
        <position position="330"/>
    </location>
</feature>
<dbReference type="CDD" id="cd01744">
    <property type="entry name" value="GATase1_CPSase"/>
    <property type="match status" value="1"/>
</dbReference>
<feature type="binding site" evidence="10">
    <location>
        <position position="249"/>
    </location>
    <ligand>
        <name>L-glutamine</name>
        <dbReference type="ChEBI" id="CHEBI:58359"/>
    </ligand>
</feature>
<evidence type="ECO:0000256" key="9">
    <source>
        <dbReference type="ARBA" id="ARBA00048816"/>
    </source>
</evidence>
<comment type="pathway">
    <text evidence="1 10">Amino-acid biosynthesis; L-arginine biosynthesis; carbamoyl phosphate from bicarbonate: step 1/1.</text>
</comment>
<dbReference type="NCBIfam" id="TIGR01368">
    <property type="entry name" value="CPSaseIIsmall"/>
    <property type="match status" value="1"/>
</dbReference>
<dbReference type="GO" id="GO:0005524">
    <property type="term" value="F:ATP binding"/>
    <property type="evidence" value="ECO:0007669"/>
    <property type="project" value="UniProtKB-UniRule"/>
</dbReference>
<evidence type="ECO:0000313" key="13">
    <source>
        <dbReference type="Proteomes" id="UP000680656"/>
    </source>
</evidence>
<keyword evidence="8 10" id="KW-0665">Pyrimidine biosynthesis</keyword>
<comment type="function">
    <text evidence="10">Small subunit of the glutamine-dependent carbamoyl phosphate synthetase (CPSase). CPSase catalyzes the formation of carbamoyl phosphate from the ammonia moiety of glutamine, carbonate, and phosphate donated by ATP, constituting the first step of 2 biosynthetic pathways, one leading to arginine and/or urea and the other to pyrimidine nucleotides. The small subunit (glutamine amidotransferase) binds and cleaves glutamine to supply the large subunit with the substrate ammonia.</text>
</comment>
<dbReference type="Gene3D" id="3.40.50.880">
    <property type="match status" value="1"/>
</dbReference>
<comment type="pathway">
    <text evidence="10">Pyrimidine metabolism; UMP biosynthesis via de novo pathway; (S)-dihydroorotate from bicarbonate: step 1/3.</text>
</comment>
<dbReference type="Proteomes" id="UP000680656">
    <property type="component" value="Chromosome"/>
</dbReference>
<feature type="binding site" evidence="10">
    <location>
        <position position="45"/>
    </location>
    <ligand>
        <name>L-glutamine</name>
        <dbReference type="ChEBI" id="CHEBI:58359"/>
    </ligand>
</feature>
<dbReference type="NCBIfam" id="NF009475">
    <property type="entry name" value="PRK12838.1"/>
    <property type="match status" value="1"/>
</dbReference>
<dbReference type="GO" id="GO:0004088">
    <property type="term" value="F:carbamoyl-phosphate synthase (glutamine-hydrolyzing) activity"/>
    <property type="evidence" value="ECO:0007669"/>
    <property type="project" value="UniProtKB-UniRule"/>
</dbReference>
<dbReference type="EC" id="6.3.5.5" evidence="10"/>
<feature type="binding site" evidence="10">
    <location>
        <position position="246"/>
    </location>
    <ligand>
        <name>L-glutamine</name>
        <dbReference type="ChEBI" id="CHEBI:58359"/>
    </ligand>
</feature>
<evidence type="ECO:0000259" key="11">
    <source>
        <dbReference type="SMART" id="SM01097"/>
    </source>
</evidence>
<feature type="active site" evidence="10">
    <location>
        <position position="328"/>
    </location>
</feature>
<feature type="binding site" evidence="10">
    <location>
        <position position="289"/>
    </location>
    <ligand>
        <name>L-glutamine</name>
        <dbReference type="ChEBI" id="CHEBI:58359"/>
    </ligand>
</feature>